<organism evidence="5 6">
    <name type="scientific">Leuconostoc suionicum</name>
    <dbReference type="NCBI Taxonomy" id="1511761"/>
    <lineage>
        <taxon>Bacteria</taxon>
        <taxon>Bacillati</taxon>
        <taxon>Bacillota</taxon>
        <taxon>Bacilli</taxon>
        <taxon>Lactobacillales</taxon>
        <taxon>Lactobacillaceae</taxon>
        <taxon>Leuconostoc</taxon>
    </lineage>
</organism>
<feature type="domain" description="Mannosyl-glycoprotein endo-beta-N-acetylglucosamidase-like" evidence="3">
    <location>
        <begin position="48"/>
        <end position="208"/>
    </location>
</feature>
<reference evidence="5 6" key="2">
    <citation type="submission" date="2018-02" db="EMBL/GenBank/DDBJ databases">
        <authorList>
            <person name="Cohen D.B."/>
            <person name="Kent A.D."/>
        </authorList>
    </citation>
    <scope>NUCLEOTIDE SEQUENCE [LARGE SCALE GENOMIC DNA]</scope>
    <source>
        <strain evidence="5 6">CECT 9216</strain>
    </source>
</reference>
<protein>
    <submittedName>
        <fullName evidence="5">Exo-glucosaminidase LytG</fullName>
        <ecNumber evidence="5">3.2.1.-</ecNumber>
    </submittedName>
</protein>
<dbReference type="GO" id="GO:0004040">
    <property type="term" value="F:amidase activity"/>
    <property type="evidence" value="ECO:0007669"/>
    <property type="project" value="InterPro"/>
</dbReference>
<dbReference type="Pfam" id="PF01832">
    <property type="entry name" value="Glucosaminidase"/>
    <property type="match status" value="1"/>
</dbReference>
<dbReference type="SMART" id="SM00047">
    <property type="entry name" value="LYZ2"/>
    <property type="match status" value="1"/>
</dbReference>
<sequence>MAKKKRRRSKKGLQKQRLRVLCGLLVALVILAAITSNTAIYERPQNNQISTNSAEAKKVAWINELAPYARELQEKYGVLASISIAQAILESDWHTSTLSTKYNNLYGIKADAGQKSAVLPTQEYVNGEWITIQGRFAAYDSWQESMKAHAKLLHGGTSWNAKQYQHVLDADDYASAAKALTQDGYATDPNYAKKLITIIQTWHLERLDATKK</sequence>
<dbReference type="PANTHER" id="PTHR33308">
    <property type="entry name" value="PEPTIDOGLYCAN HYDROLASE FLGJ"/>
    <property type="match status" value="1"/>
</dbReference>
<reference evidence="4 7" key="1">
    <citation type="submission" date="2018-02" db="EMBL/GenBank/DDBJ databases">
        <authorList>
            <person name="Rodrigo-Torres L."/>
            <person name="Arahal R. D."/>
            <person name="Lucena T."/>
        </authorList>
    </citation>
    <scope>NUCLEOTIDE SEQUENCE [LARGE SCALE GENOMIC DNA]</scope>
    <source>
        <strain evidence="4 7">CECT 8486</strain>
    </source>
</reference>
<dbReference type="GO" id="GO:0016798">
    <property type="term" value="F:hydrolase activity, acting on glycosyl bonds"/>
    <property type="evidence" value="ECO:0007669"/>
    <property type="project" value="UniProtKB-KW"/>
</dbReference>
<dbReference type="Gene3D" id="1.10.530.10">
    <property type="match status" value="1"/>
</dbReference>
<evidence type="ECO:0000259" key="3">
    <source>
        <dbReference type="SMART" id="SM00047"/>
    </source>
</evidence>
<dbReference type="InterPro" id="IPR002901">
    <property type="entry name" value="MGlyc_endo_b_GlcNAc-like_dom"/>
</dbReference>
<dbReference type="EMBL" id="OKQU01000001">
    <property type="protein sequence ID" value="SPE07248.1"/>
    <property type="molecule type" value="Genomic_DNA"/>
</dbReference>
<name>A0A2N9K9J5_9LACO</name>
<gene>
    <name evidence="5" type="primary">lytG_1</name>
    <name evidence="4" type="ORF">LES8486_00965</name>
    <name evidence="5" type="ORF">LES9216_01112</name>
</gene>
<dbReference type="EMBL" id="OKQR01000001">
    <property type="protein sequence ID" value="SPD91969.1"/>
    <property type="molecule type" value="Genomic_DNA"/>
</dbReference>
<dbReference type="Proteomes" id="UP000237923">
    <property type="component" value="Unassembled WGS sequence"/>
</dbReference>
<dbReference type="EC" id="3.2.1.-" evidence="5"/>
<evidence type="ECO:0000256" key="1">
    <source>
        <dbReference type="ARBA" id="ARBA00010266"/>
    </source>
</evidence>
<evidence type="ECO:0000313" key="7">
    <source>
        <dbReference type="Proteomes" id="UP000239237"/>
    </source>
</evidence>
<comment type="similarity">
    <text evidence="1">Belongs to the glycosyl hydrolase 73 family.</text>
</comment>
<evidence type="ECO:0000313" key="6">
    <source>
        <dbReference type="Proteomes" id="UP000237923"/>
    </source>
</evidence>
<dbReference type="InterPro" id="IPR051056">
    <property type="entry name" value="Glycosyl_Hydrolase_73"/>
</dbReference>
<keyword evidence="7" id="KW-1185">Reference proteome</keyword>
<keyword evidence="5" id="KW-0326">Glycosidase</keyword>
<accession>A0A2N9K9J5</accession>
<dbReference type="AlphaFoldDB" id="A0A2N9K9J5"/>
<evidence type="ECO:0000313" key="5">
    <source>
        <dbReference type="EMBL" id="SPE07248.1"/>
    </source>
</evidence>
<dbReference type="Gene3D" id="4.10.80.30">
    <property type="entry name" value="DNA polymerase, domain 6"/>
    <property type="match status" value="1"/>
</dbReference>
<dbReference type="PANTHER" id="PTHR33308:SF10">
    <property type="entry name" value="EXO-GLUCOSAMINIDASE LYTG"/>
    <property type="match status" value="1"/>
</dbReference>
<dbReference type="RefSeq" id="WP_105299685.1">
    <property type="nucleotide sequence ID" value="NZ_JASDEF010000002.1"/>
</dbReference>
<evidence type="ECO:0000313" key="4">
    <source>
        <dbReference type="EMBL" id="SPD91969.1"/>
    </source>
</evidence>
<keyword evidence="2 5" id="KW-0378">Hydrolase</keyword>
<evidence type="ECO:0000256" key="2">
    <source>
        <dbReference type="ARBA" id="ARBA00022801"/>
    </source>
</evidence>
<dbReference type="Proteomes" id="UP000239237">
    <property type="component" value="Unassembled WGS sequence"/>
</dbReference>
<proteinExistence type="inferred from homology"/>